<accession>A0A835L325</accession>
<keyword evidence="1" id="KW-0812">Transmembrane</keyword>
<dbReference type="Proteomes" id="UP000648187">
    <property type="component" value="Unassembled WGS sequence"/>
</dbReference>
<sequence>MGSFETEAKVTKDFIRLIKKHPLQIKMLSNVPTGMYILPVMFTLAVNYLIILLQFNHGMSRFEEFKPIIFILISYMTLTILPILAGHKIYRQDSYGPDAKLLKDFIRLTKKKPLQIKLITKIPVGLYLLPVLFAIAINYVITMLQFNHVI</sequence>
<dbReference type="AlphaFoldDB" id="A0A835L325"/>
<dbReference type="EMBL" id="JACKWZ010000180">
    <property type="protein sequence ID" value="KAF9412709.1"/>
    <property type="molecule type" value="Genomic_DNA"/>
</dbReference>
<reference evidence="2" key="1">
    <citation type="submission" date="2020-08" db="EMBL/GenBank/DDBJ databases">
        <title>Spodoptera exigua strain:BAW_Kor-Di-RS1 Genome sequencing and assembly.</title>
        <authorList>
            <person name="Kim J."/>
            <person name="Nam H.Y."/>
            <person name="Kwon M."/>
            <person name="Choi J.H."/>
            <person name="Cho S.R."/>
            <person name="Kim G.-H."/>
        </authorList>
    </citation>
    <scope>NUCLEOTIDE SEQUENCE</scope>
    <source>
        <strain evidence="2">BAW_Kor-Di-RS1</strain>
        <tissue evidence="2">Whole-body</tissue>
    </source>
</reference>
<feature type="transmembrane region" description="Helical" evidence="1">
    <location>
        <begin position="36"/>
        <end position="55"/>
    </location>
</feature>
<gene>
    <name evidence="2" type="ORF">HW555_008853</name>
</gene>
<keyword evidence="3" id="KW-1185">Reference proteome</keyword>
<organism evidence="2 3">
    <name type="scientific">Spodoptera exigua</name>
    <name type="common">Beet armyworm</name>
    <name type="synonym">Noctua fulgens</name>
    <dbReference type="NCBI Taxonomy" id="7107"/>
    <lineage>
        <taxon>Eukaryota</taxon>
        <taxon>Metazoa</taxon>
        <taxon>Ecdysozoa</taxon>
        <taxon>Arthropoda</taxon>
        <taxon>Hexapoda</taxon>
        <taxon>Insecta</taxon>
        <taxon>Pterygota</taxon>
        <taxon>Neoptera</taxon>
        <taxon>Endopterygota</taxon>
        <taxon>Lepidoptera</taxon>
        <taxon>Glossata</taxon>
        <taxon>Ditrysia</taxon>
        <taxon>Noctuoidea</taxon>
        <taxon>Noctuidae</taxon>
        <taxon>Amphipyrinae</taxon>
        <taxon>Spodoptera</taxon>
    </lineage>
</organism>
<evidence type="ECO:0000313" key="3">
    <source>
        <dbReference type="Proteomes" id="UP000648187"/>
    </source>
</evidence>
<feature type="transmembrane region" description="Helical" evidence="1">
    <location>
        <begin position="118"/>
        <end position="141"/>
    </location>
</feature>
<proteinExistence type="predicted"/>
<keyword evidence="1" id="KW-0472">Membrane</keyword>
<name>A0A835L325_SPOEX</name>
<protein>
    <submittedName>
        <fullName evidence="2">Uncharacterized protein</fullName>
    </submittedName>
</protein>
<evidence type="ECO:0000313" key="2">
    <source>
        <dbReference type="EMBL" id="KAF9412709.1"/>
    </source>
</evidence>
<keyword evidence="1" id="KW-1133">Transmembrane helix</keyword>
<feature type="transmembrane region" description="Helical" evidence="1">
    <location>
        <begin position="67"/>
        <end position="85"/>
    </location>
</feature>
<comment type="caution">
    <text evidence="2">The sequence shown here is derived from an EMBL/GenBank/DDBJ whole genome shotgun (WGS) entry which is preliminary data.</text>
</comment>
<evidence type="ECO:0000256" key="1">
    <source>
        <dbReference type="SAM" id="Phobius"/>
    </source>
</evidence>